<accession>A0A9Q8URW2</accession>
<organism evidence="1 2">
    <name type="scientific">Passalora fulva</name>
    <name type="common">Tomato leaf mold</name>
    <name type="synonym">Cladosporium fulvum</name>
    <dbReference type="NCBI Taxonomy" id="5499"/>
    <lineage>
        <taxon>Eukaryota</taxon>
        <taxon>Fungi</taxon>
        <taxon>Dikarya</taxon>
        <taxon>Ascomycota</taxon>
        <taxon>Pezizomycotina</taxon>
        <taxon>Dothideomycetes</taxon>
        <taxon>Dothideomycetidae</taxon>
        <taxon>Mycosphaerellales</taxon>
        <taxon>Mycosphaerellaceae</taxon>
        <taxon>Fulvia</taxon>
    </lineage>
</organism>
<dbReference type="EMBL" id="CP090169">
    <property type="protein sequence ID" value="UJO20142.1"/>
    <property type="molecule type" value="Genomic_DNA"/>
</dbReference>
<dbReference type="KEGG" id="ffu:CLAFUR5_09957"/>
<dbReference type="AlphaFoldDB" id="A0A9Q8URW2"/>
<reference evidence="1" key="1">
    <citation type="submission" date="2021-12" db="EMBL/GenBank/DDBJ databases">
        <authorList>
            <person name="Zaccaron A."/>
            <person name="Stergiopoulos I."/>
        </authorList>
    </citation>
    <scope>NUCLEOTIDE SEQUENCE</scope>
    <source>
        <strain evidence="1">Race5_Kim</strain>
    </source>
</reference>
<sequence>MKYCEVACKHSRCDLRCHEACAPRIEPCTWSCPHEGQCTLPCSAPCNRLPCDQRCTEMLPCGHQCPGLCGEACLPEHCAACGMKLEEQVDMIEFKDYGEIDLDETPVVALACGHFFTAETLDGMVALNSVYTMDTKTGKSDGLQEISSTLAPAVPKCPHCNKPIRQYATQRYNRLINSAVIDEMTKRFIATGQTELHGAEAAFLKAAQRLEETRSEFTKTFSQTNSIAARSLIMAALRSRYKQAAQVKYSVSQLQHRAAERHQPAHKLHEATVYALQKHEPIEERMARVGFEQVTISGERDHRITLGAKMLKIKIDCIITEDKLGVLSATKAECRESATSLIFPDGSLQGSTKLVLKKCREFIKDCTNRALPRLVVEASLYFARIARIWQTIGSEQRELASKYHAKAKKLLTEAKVLCGKGFRDADTLSVAVDKSLKLLRREWYEEVSSAELEAIKKAMVGRLGGIATHSGH</sequence>
<proteinExistence type="predicted"/>
<dbReference type="GeneID" id="71989835"/>
<evidence type="ECO:0000313" key="2">
    <source>
        <dbReference type="Proteomes" id="UP000756132"/>
    </source>
</evidence>
<dbReference type="RefSeq" id="XP_047764508.1">
    <property type="nucleotide sequence ID" value="XM_047909105.1"/>
</dbReference>
<dbReference type="Proteomes" id="UP000756132">
    <property type="component" value="Chromosome 7"/>
</dbReference>
<keyword evidence="2" id="KW-1185">Reference proteome</keyword>
<reference evidence="1" key="2">
    <citation type="journal article" date="2022" name="Microb. Genom.">
        <title>A chromosome-scale genome assembly of the tomato pathogen Cladosporium fulvum reveals a compartmentalized genome architecture and the presence of a dispensable chromosome.</title>
        <authorList>
            <person name="Zaccaron A.Z."/>
            <person name="Chen L.H."/>
            <person name="Samaras A."/>
            <person name="Stergiopoulos I."/>
        </authorList>
    </citation>
    <scope>NUCLEOTIDE SEQUENCE</scope>
    <source>
        <strain evidence="1">Race5_Kim</strain>
    </source>
</reference>
<gene>
    <name evidence="1" type="ORF">CLAFUR5_09957</name>
</gene>
<evidence type="ECO:0000313" key="1">
    <source>
        <dbReference type="EMBL" id="UJO20142.1"/>
    </source>
</evidence>
<name>A0A9Q8URW2_PASFU</name>
<protein>
    <submittedName>
        <fullName evidence="1">NFX1-type zinc finger-containing protein 1</fullName>
    </submittedName>
</protein>
<dbReference type="OrthoDB" id="2423195at2759"/>